<evidence type="ECO:0000256" key="1">
    <source>
        <dbReference type="ARBA" id="ARBA00022475"/>
    </source>
</evidence>
<dbReference type="PATRIC" id="fig|500635.8.peg.918"/>
<feature type="compositionally biased region" description="Basic and acidic residues" evidence="8">
    <location>
        <begin position="104"/>
        <end position="116"/>
    </location>
</feature>
<dbReference type="NCBIfam" id="TIGR00247">
    <property type="entry name" value="endolytic transglycosylase MltG"/>
    <property type="match status" value="1"/>
</dbReference>
<dbReference type="HOGENOM" id="CLU_025574_2_1_9"/>
<evidence type="ECO:0000313" key="10">
    <source>
        <dbReference type="Proteomes" id="UP000003671"/>
    </source>
</evidence>
<keyword evidence="2 7" id="KW-0812">Transmembrane</keyword>
<comment type="similarity">
    <text evidence="7">Belongs to the transglycosylase MltG family.</text>
</comment>
<feature type="site" description="Important for catalytic activity" evidence="7">
    <location>
        <position position="397"/>
    </location>
</feature>
<organism evidence="9 10">
    <name type="scientific">Mitsuokella multacida DSM 20544</name>
    <dbReference type="NCBI Taxonomy" id="500635"/>
    <lineage>
        <taxon>Bacteria</taxon>
        <taxon>Bacillati</taxon>
        <taxon>Bacillota</taxon>
        <taxon>Negativicutes</taxon>
        <taxon>Selenomonadales</taxon>
        <taxon>Selenomonadaceae</taxon>
        <taxon>Mitsuokella</taxon>
    </lineage>
</organism>
<comment type="catalytic activity">
    <reaction evidence="7">
        <text>a peptidoglycan chain = a peptidoglycan chain with N-acetyl-1,6-anhydromuramyl-[peptide] at the reducing end + a peptidoglycan chain with N-acetylglucosamine at the non-reducing end.</text>
        <dbReference type="EC" id="4.2.2.29"/>
    </reaction>
</comment>
<feature type="compositionally biased region" description="Polar residues" evidence="8">
    <location>
        <begin position="55"/>
        <end position="67"/>
    </location>
</feature>
<dbReference type="GO" id="GO:0071555">
    <property type="term" value="P:cell wall organization"/>
    <property type="evidence" value="ECO:0007669"/>
    <property type="project" value="UniProtKB-KW"/>
</dbReference>
<reference evidence="9" key="1">
    <citation type="submission" date="2009-09" db="EMBL/GenBank/DDBJ databases">
        <authorList>
            <person name="Weinstock G."/>
            <person name="Sodergren E."/>
            <person name="Clifton S."/>
            <person name="Fulton L."/>
            <person name="Fulton B."/>
            <person name="Courtney L."/>
            <person name="Fronick C."/>
            <person name="Harrison M."/>
            <person name="Strong C."/>
            <person name="Farmer C."/>
            <person name="Delahaunty K."/>
            <person name="Markovic C."/>
            <person name="Hall O."/>
            <person name="Minx P."/>
            <person name="Tomlinson C."/>
            <person name="Mitreva M."/>
            <person name="Nelson J."/>
            <person name="Hou S."/>
            <person name="Wollam A."/>
            <person name="Pepin K.H."/>
            <person name="Johnson M."/>
            <person name="Bhonagiri V."/>
            <person name="Nash W.E."/>
            <person name="Warren W."/>
            <person name="Chinwalla A."/>
            <person name="Mardis E.R."/>
            <person name="Wilson R.K."/>
        </authorList>
    </citation>
    <scope>NUCLEOTIDE SEQUENCE [LARGE SCALE GENOMIC DNA]</scope>
    <source>
        <strain evidence="9">DSM 20544</strain>
    </source>
</reference>
<evidence type="ECO:0000256" key="7">
    <source>
        <dbReference type="HAMAP-Rule" id="MF_02065"/>
    </source>
</evidence>
<evidence type="ECO:0000256" key="4">
    <source>
        <dbReference type="ARBA" id="ARBA00023136"/>
    </source>
</evidence>
<dbReference type="GO" id="GO:0008932">
    <property type="term" value="F:lytic endotransglycosylase activity"/>
    <property type="evidence" value="ECO:0007669"/>
    <property type="project" value="UniProtKB-UniRule"/>
</dbReference>
<feature type="compositionally biased region" description="Basic and acidic residues" evidence="8">
    <location>
        <begin position="127"/>
        <end position="158"/>
    </location>
</feature>
<comment type="subcellular location">
    <subcellularLocation>
        <location evidence="7">Cell membrane</location>
        <topology evidence="7">Single-pass membrane protein</topology>
    </subcellularLocation>
</comment>
<protein>
    <recommendedName>
        <fullName evidence="7">Endolytic murein transglycosylase</fullName>
        <ecNumber evidence="7">4.2.2.29</ecNumber>
    </recommendedName>
    <alternativeName>
        <fullName evidence="7">Peptidoglycan lytic transglycosylase</fullName>
    </alternativeName>
    <alternativeName>
        <fullName evidence="7">Peptidoglycan polymerization terminase</fullName>
    </alternativeName>
</protein>
<keyword evidence="4 7" id="KW-0472">Membrane</keyword>
<dbReference type="CDD" id="cd08010">
    <property type="entry name" value="MltG_like"/>
    <property type="match status" value="1"/>
</dbReference>
<proteinExistence type="inferred from homology"/>
<dbReference type="EC" id="4.2.2.29" evidence="7"/>
<dbReference type="Gene3D" id="3.30.160.60">
    <property type="entry name" value="Classic Zinc Finger"/>
    <property type="match status" value="1"/>
</dbReference>
<keyword evidence="5 7" id="KW-0456">Lyase</keyword>
<accession>C9KK23</accession>
<dbReference type="Pfam" id="PF02618">
    <property type="entry name" value="YceG"/>
    <property type="match status" value="1"/>
</dbReference>
<comment type="function">
    <text evidence="7">Functions as a peptidoglycan terminase that cleaves nascent peptidoglycan strands endolytically to terminate their elongation.</text>
</comment>
<dbReference type="STRING" id="500635.MITSMUL_03521"/>
<evidence type="ECO:0000256" key="3">
    <source>
        <dbReference type="ARBA" id="ARBA00022989"/>
    </source>
</evidence>
<evidence type="ECO:0000256" key="2">
    <source>
        <dbReference type="ARBA" id="ARBA00022692"/>
    </source>
</evidence>
<feature type="compositionally biased region" description="Basic and acidic residues" evidence="8">
    <location>
        <begin position="38"/>
        <end position="47"/>
    </location>
</feature>
<gene>
    <name evidence="7" type="primary">mltG</name>
    <name evidence="9" type="ORF">MITSMUL_03521</name>
</gene>
<dbReference type="RefSeq" id="WP_005839627.1">
    <property type="nucleotide sequence ID" value="NZ_GG697141.2"/>
</dbReference>
<dbReference type="Gene3D" id="3.30.1490.480">
    <property type="entry name" value="Endolytic murein transglycosylase"/>
    <property type="match status" value="2"/>
</dbReference>
<keyword evidence="6 7" id="KW-0961">Cell wall biogenesis/degradation</keyword>
<sequence>MQDGKKNAPESLNEQSAGEQPAKSTERPEASEGAEGAKGPKEPKNSEAQEAGKQSAESAKSDAQPSDKTVKEASAQETSDRTVSDGASDAKPAAKAAESTESTEPAKEADSEKEPKQSSSKQPVKSAETETADKAKPEDKAKKPAQGEKEDKGDKGKVLAEPARFEKLRAAVLNLGWKKWTAIAVVAAVLLGAGLFLAFGTSHTIERSDRDAGENIYMVVKPGTTASEISDRLMQLGVIDSRLRFWWLMKLQGDASKFKTGTYAFTPHMDEQAVLDKLVAGDTTVVKFTIPEGFGIKEIAKRLADEGLVDEQEFLAEAKDFAPYDYMKKRPNVRYAAEGYLFPDTYVIHSDVSAEGIMKMMAEDFDTRLTPALRQQAAAKGLSIHDLITLASLVEKEARYDEDRPIIAQVFFKRLQMGMPLQSDTTLQYLMAGPKEDVSIEDTKIDSPYNTYQHEGLPPGPIASPGMKSILAVLNPANTDYLYFVADRQGHNHYSQTYDEHLAIVEQVR</sequence>
<dbReference type="GO" id="GO:0005886">
    <property type="term" value="C:plasma membrane"/>
    <property type="evidence" value="ECO:0007669"/>
    <property type="project" value="UniProtKB-SubCell"/>
</dbReference>
<dbReference type="HAMAP" id="MF_02065">
    <property type="entry name" value="MltG"/>
    <property type="match status" value="1"/>
</dbReference>
<dbReference type="InterPro" id="IPR003770">
    <property type="entry name" value="MLTG-like"/>
</dbReference>
<name>C9KK23_9FIRM</name>
<comment type="caution">
    <text evidence="9">The sequence shown here is derived from an EMBL/GenBank/DDBJ whole genome shotgun (WGS) entry which is preliminary data.</text>
</comment>
<keyword evidence="1 7" id="KW-1003">Cell membrane</keyword>
<evidence type="ECO:0000256" key="5">
    <source>
        <dbReference type="ARBA" id="ARBA00023239"/>
    </source>
</evidence>
<evidence type="ECO:0000256" key="8">
    <source>
        <dbReference type="SAM" id="MobiDB-lite"/>
    </source>
</evidence>
<feature type="compositionally biased region" description="Low complexity" evidence="8">
    <location>
        <begin position="117"/>
        <end position="126"/>
    </location>
</feature>
<dbReference type="GeneID" id="93482521"/>
<dbReference type="PANTHER" id="PTHR30518">
    <property type="entry name" value="ENDOLYTIC MUREIN TRANSGLYCOSYLASE"/>
    <property type="match status" value="1"/>
</dbReference>
<dbReference type="Proteomes" id="UP000003671">
    <property type="component" value="Unassembled WGS sequence"/>
</dbReference>
<feature type="transmembrane region" description="Helical" evidence="7">
    <location>
        <begin position="180"/>
        <end position="200"/>
    </location>
</feature>
<dbReference type="PANTHER" id="PTHR30518:SF2">
    <property type="entry name" value="ENDOLYTIC MUREIN TRANSGLYCOSYLASE"/>
    <property type="match status" value="1"/>
</dbReference>
<evidence type="ECO:0000256" key="6">
    <source>
        <dbReference type="ARBA" id="ARBA00023316"/>
    </source>
</evidence>
<dbReference type="AlphaFoldDB" id="C9KK23"/>
<dbReference type="GO" id="GO:0009252">
    <property type="term" value="P:peptidoglycan biosynthetic process"/>
    <property type="evidence" value="ECO:0007669"/>
    <property type="project" value="UniProtKB-UniRule"/>
</dbReference>
<evidence type="ECO:0000313" key="9">
    <source>
        <dbReference type="EMBL" id="EEX69473.1"/>
    </source>
</evidence>
<keyword evidence="10" id="KW-1185">Reference proteome</keyword>
<dbReference type="EMBL" id="ABWK02000009">
    <property type="protein sequence ID" value="EEX69473.1"/>
    <property type="molecule type" value="Genomic_DNA"/>
</dbReference>
<feature type="compositionally biased region" description="Low complexity" evidence="8">
    <location>
        <begin position="90"/>
        <end position="103"/>
    </location>
</feature>
<dbReference type="eggNOG" id="COG1559">
    <property type="taxonomic scope" value="Bacteria"/>
</dbReference>
<feature type="region of interest" description="Disordered" evidence="8">
    <location>
        <begin position="1"/>
        <end position="158"/>
    </location>
</feature>
<keyword evidence="3 7" id="KW-1133">Transmembrane helix</keyword>